<dbReference type="AlphaFoldDB" id="A0A8S2RLK7"/>
<evidence type="ECO:0000256" key="1">
    <source>
        <dbReference type="SAM" id="Coils"/>
    </source>
</evidence>
<dbReference type="EMBL" id="CAJOBJ010035100">
    <property type="protein sequence ID" value="CAF4295066.1"/>
    <property type="molecule type" value="Genomic_DNA"/>
</dbReference>
<evidence type="ECO:0000313" key="3">
    <source>
        <dbReference type="EMBL" id="CAF4295066.1"/>
    </source>
</evidence>
<dbReference type="EMBL" id="CAJOBH010013162">
    <property type="protein sequence ID" value="CAF4173532.1"/>
    <property type="molecule type" value="Genomic_DNA"/>
</dbReference>
<organism evidence="2 4">
    <name type="scientific">Rotaria magnacalcarata</name>
    <dbReference type="NCBI Taxonomy" id="392030"/>
    <lineage>
        <taxon>Eukaryota</taxon>
        <taxon>Metazoa</taxon>
        <taxon>Spiralia</taxon>
        <taxon>Gnathifera</taxon>
        <taxon>Rotifera</taxon>
        <taxon>Eurotatoria</taxon>
        <taxon>Bdelloidea</taxon>
        <taxon>Philodinida</taxon>
        <taxon>Philodinidae</taxon>
        <taxon>Rotaria</taxon>
    </lineage>
</organism>
<accession>A0A8S2RLK7</accession>
<dbReference type="PANTHER" id="PTHR47080">
    <property type="entry name" value="CHROMOSOME 16 OPEN READING FRAME 96"/>
    <property type="match status" value="1"/>
</dbReference>
<keyword evidence="1" id="KW-0175">Coiled coil</keyword>
<dbReference type="Proteomes" id="UP000681720">
    <property type="component" value="Unassembled WGS sequence"/>
</dbReference>
<proteinExistence type="predicted"/>
<reference evidence="2" key="1">
    <citation type="submission" date="2021-02" db="EMBL/GenBank/DDBJ databases">
        <authorList>
            <person name="Nowell W R."/>
        </authorList>
    </citation>
    <scope>NUCLEOTIDE SEQUENCE</scope>
</reference>
<name>A0A8S2RLK7_9BILA</name>
<evidence type="ECO:0000313" key="2">
    <source>
        <dbReference type="EMBL" id="CAF4173532.1"/>
    </source>
</evidence>
<comment type="caution">
    <text evidence="2">The sequence shown here is derived from an EMBL/GenBank/DDBJ whole genome shotgun (WGS) entry which is preliminary data.</text>
</comment>
<dbReference type="Proteomes" id="UP000681967">
    <property type="component" value="Unassembled WGS sequence"/>
</dbReference>
<dbReference type="PANTHER" id="PTHR47080:SF1">
    <property type="entry name" value="CHROMOSOME 16 OPEN READING FRAME 96"/>
    <property type="match status" value="1"/>
</dbReference>
<feature type="non-terminal residue" evidence="2">
    <location>
        <position position="89"/>
    </location>
</feature>
<feature type="coiled-coil region" evidence="1">
    <location>
        <begin position="48"/>
        <end position="82"/>
    </location>
</feature>
<protein>
    <submittedName>
        <fullName evidence="2">Uncharacterized protein</fullName>
    </submittedName>
</protein>
<evidence type="ECO:0000313" key="4">
    <source>
        <dbReference type="Proteomes" id="UP000681967"/>
    </source>
</evidence>
<sequence length="89" mass="10521">QTRPTNRHGPILEIWQYTQMEKRIESAENGITRLASLLQDLFTEMYDLKESNESMKKTTDDLKNQHDELQRIVDMLNNEKNDWVVLASI</sequence>
<gene>
    <name evidence="2" type="ORF">BYL167_LOCUS22501</name>
    <name evidence="3" type="ORF">GIL414_LOCUS25578</name>
</gene>
<feature type="non-terminal residue" evidence="2">
    <location>
        <position position="1"/>
    </location>
</feature>